<dbReference type="GO" id="GO:0003755">
    <property type="term" value="F:peptidyl-prolyl cis-trans isomerase activity"/>
    <property type="evidence" value="ECO:0007669"/>
    <property type="project" value="UniProtKB-KW"/>
</dbReference>
<dbReference type="Gene3D" id="3.30.70.330">
    <property type="match status" value="1"/>
</dbReference>
<dbReference type="InterPro" id="IPR012677">
    <property type="entry name" value="Nucleotide-bd_a/b_plait_sf"/>
</dbReference>
<reference evidence="9" key="1">
    <citation type="journal article" date="2023" name="Plant J.">
        <title>Genome sequences and population genomics provide insights into the demographic history, inbreeding, and mutation load of two 'living fossil' tree species of Dipteronia.</title>
        <authorList>
            <person name="Feng Y."/>
            <person name="Comes H.P."/>
            <person name="Chen J."/>
            <person name="Zhu S."/>
            <person name="Lu R."/>
            <person name="Zhang X."/>
            <person name="Li P."/>
            <person name="Qiu J."/>
            <person name="Olsen K.M."/>
            <person name="Qiu Y."/>
        </authorList>
    </citation>
    <scope>NUCLEOTIDE SEQUENCE</scope>
    <source>
        <strain evidence="9">NBL</strain>
    </source>
</reference>
<dbReference type="FunFam" id="3.30.70.330:FF:000455">
    <property type="entry name" value="Peptidyl-prolyl cis-trans isomerase"/>
    <property type="match status" value="1"/>
</dbReference>
<keyword evidence="5" id="KW-0413">Isomerase</keyword>
<dbReference type="InterPro" id="IPR000504">
    <property type="entry name" value="RRM_dom"/>
</dbReference>
<proteinExistence type="predicted"/>
<dbReference type="AlphaFoldDB" id="A0AAE0B6Z5"/>
<keyword evidence="7" id="KW-0694">RNA-binding</keyword>
<dbReference type="PROSITE" id="PS50102">
    <property type="entry name" value="RRM"/>
    <property type="match status" value="1"/>
</dbReference>
<evidence type="ECO:0000256" key="1">
    <source>
        <dbReference type="ARBA" id="ARBA00000971"/>
    </source>
</evidence>
<dbReference type="GO" id="GO:0003723">
    <property type="term" value="F:RNA binding"/>
    <property type="evidence" value="ECO:0007669"/>
    <property type="project" value="UniProtKB-UniRule"/>
</dbReference>
<accession>A0AAE0B6Z5</accession>
<sequence>MILLSFDVPDPQLSDFVHDASPEDEVRLEDDWVPLDERLAPQELDEVLRAKDAYSSAVVLETIGDIPLAEIKPHENVLFVCKLNPVTEEEDLHTIFSRFGTVVSAKVIRDFKTGDSLCYAFNEFENQESCEQAYYKMDNTLIDDRRIHVDFSLKCQNFGSLRWGKCKQER</sequence>
<organism evidence="9 10">
    <name type="scientific">Dipteronia sinensis</name>
    <dbReference type="NCBI Taxonomy" id="43782"/>
    <lineage>
        <taxon>Eukaryota</taxon>
        <taxon>Viridiplantae</taxon>
        <taxon>Streptophyta</taxon>
        <taxon>Embryophyta</taxon>
        <taxon>Tracheophyta</taxon>
        <taxon>Spermatophyta</taxon>
        <taxon>Magnoliopsida</taxon>
        <taxon>eudicotyledons</taxon>
        <taxon>Gunneridae</taxon>
        <taxon>Pentapetalae</taxon>
        <taxon>rosids</taxon>
        <taxon>malvids</taxon>
        <taxon>Sapindales</taxon>
        <taxon>Sapindaceae</taxon>
        <taxon>Hippocastanoideae</taxon>
        <taxon>Acereae</taxon>
        <taxon>Dipteronia</taxon>
    </lineage>
</organism>
<comment type="catalytic activity">
    <reaction evidence="1">
        <text>[protein]-peptidylproline (omega=180) = [protein]-peptidylproline (omega=0)</text>
        <dbReference type="Rhea" id="RHEA:16237"/>
        <dbReference type="Rhea" id="RHEA-COMP:10747"/>
        <dbReference type="Rhea" id="RHEA-COMP:10748"/>
        <dbReference type="ChEBI" id="CHEBI:83833"/>
        <dbReference type="ChEBI" id="CHEBI:83834"/>
        <dbReference type="EC" id="5.2.1.8"/>
    </reaction>
</comment>
<dbReference type="CDD" id="cd12235">
    <property type="entry name" value="RRM_PPIL4"/>
    <property type="match status" value="1"/>
</dbReference>
<dbReference type="GO" id="GO:0005634">
    <property type="term" value="C:nucleus"/>
    <property type="evidence" value="ECO:0007669"/>
    <property type="project" value="UniProtKB-SubCell"/>
</dbReference>
<name>A0AAE0B6Z5_9ROSI</name>
<evidence type="ECO:0000259" key="8">
    <source>
        <dbReference type="PROSITE" id="PS50102"/>
    </source>
</evidence>
<dbReference type="InterPro" id="IPR035979">
    <property type="entry name" value="RBD_domain_sf"/>
</dbReference>
<evidence type="ECO:0000313" key="9">
    <source>
        <dbReference type="EMBL" id="KAK3230520.1"/>
    </source>
</evidence>
<dbReference type="EC" id="5.2.1.8" evidence="3"/>
<keyword evidence="6" id="KW-0539">Nucleus</keyword>
<keyword evidence="10" id="KW-1185">Reference proteome</keyword>
<dbReference type="EMBL" id="JANJYJ010000001">
    <property type="protein sequence ID" value="KAK3230520.1"/>
    <property type="molecule type" value="Genomic_DNA"/>
</dbReference>
<evidence type="ECO:0000256" key="5">
    <source>
        <dbReference type="ARBA" id="ARBA00023235"/>
    </source>
</evidence>
<evidence type="ECO:0000256" key="6">
    <source>
        <dbReference type="ARBA" id="ARBA00023242"/>
    </source>
</evidence>
<gene>
    <name evidence="9" type="ORF">Dsin_002401</name>
</gene>
<comment type="caution">
    <text evidence="9">The sequence shown here is derived from an EMBL/GenBank/DDBJ whole genome shotgun (WGS) entry which is preliminary data.</text>
</comment>
<dbReference type="InterPro" id="IPR035542">
    <property type="entry name" value="CRIP"/>
</dbReference>
<evidence type="ECO:0000313" key="10">
    <source>
        <dbReference type="Proteomes" id="UP001281410"/>
    </source>
</evidence>
<comment type="subcellular location">
    <subcellularLocation>
        <location evidence="2">Nucleus</location>
    </subcellularLocation>
</comment>
<dbReference type="PANTHER" id="PTHR45843">
    <property type="entry name" value="PEPTIDYL-PROLYL CIS-TRANS ISOMERASE-LIKE 4"/>
    <property type="match status" value="1"/>
</dbReference>
<feature type="domain" description="RRM" evidence="8">
    <location>
        <begin position="76"/>
        <end position="154"/>
    </location>
</feature>
<evidence type="ECO:0000256" key="3">
    <source>
        <dbReference type="ARBA" id="ARBA00013194"/>
    </source>
</evidence>
<protein>
    <recommendedName>
        <fullName evidence="3">peptidylprolyl isomerase</fullName>
        <ecNumber evidence="3">5.2.1.8</ecNumber>
    </recommendedName>
</protein>
<dbReference type="PANTHER" id="PTHR45843:SF1">
    <property type="entry name" value="PEPTIDYL-PROLYL CIS-TRANS ISOMERASE-LIKE 4"/>
    <property type="match status" value="1"/>
</dbReference>
<dbReference type="SMART" id="SM00360">
    <property type="entry name" value="RRM"/>
    <property type="match status" value="1"/>
</dbReference>
<evidence type="ECO:0000256" key="7">
    <source>
        <dbReference type="PROSITE-ProRule" id="PRU00176"/>
    </source>
</evidence>
<dbReference type="Pfam" id="PF00076">
    <property type="entry name" value="RRM_1"/>
    <property type="match status" value="1"/>
</dbReference>
<dbReference type="SUPFAM" id="SSF54928">
    <property type="entry name" value="RNA-binding domain, RBD"/>
    <property type="match status" value="1"/>
</dbReference>
<evidence type="ECO:0000256" key="2">
    <source>
        <dbReference type="ARBA" id="ARBA00004123"/>
    </source>
</evidence>
<dbReference type="Proteomes" id="UP001281410">
    <property type="component" value="Unassembled WGS sequence"/>
</dbReference>
<evidence type="ECO:0000256" key="4">
    <source>
        <dbReference type="ARBA" id="ARBA00023110"/>
    </source>
</evidence>
<keyword evidence="4" id="KW-0697">Rotamase</keyword>